<dbReference type="InParanoid" id="A0A2J6SIP2"/>
<evidence type="ECO:0000313" key="18">
    <source>
        <dbReference type="Proteomes" id="UP000235371"/>
    </source>
</evidence>
<keyword evidence="9 17" id="KW-0418">Kinase</keyword>
<dbReference type="Gene3D" id="3.30.200.20">
    <property type="entry name" value="Phosphorylase Kinase, domain 1"/>
    <property type="match status" value="1"/>
</dbReference>
<evidence type="ECO:0000256" key="8">
    <source>
        <dbReference type="ARBA" id="ARBA00022741"/>
    </source>
</evidence>
<dbReference type="InterPro" id="IPR051175">
    <property type="entry name" value="CLK_kinases"/>
</dbReference>
<reference evidence="17 18" key="1">
    <citation type="submission" date="2016-04" db="EMBL/GenBank/DDBJ databases">
        <title>A degradative enzymes factory behind the ericoid mycorrhizal symbiosis.</title>
        <authorList>
            <consortium name="DOE Joint Genome Institute"/>
            <person name="Martino E."/>
            <person name="Morin E."/>
            <person name="Grelet G."/>
            <person name="Kuo A."/>
            <person name="Kohler A."/>
            <person name="Daghino S."/>
            <person name="Barry K."/>
            <person name="Choi C."/>
            <person name="Cichocki N."/>
            <person name="Clum A."/>
            <person name="Copeland A."/>
            <person name="Hainaut M."/>
            <person name="Haridas S."/>
            <person name="Labutti K."/>
            <person name="Lindquist E."/>
            <person name="Lipzen A."/>
            <person name="Khouja H.-R."/>
            <person name="Murat C."/>
            <person name="Ohm R."/>
            <person name="Olson A."/>
            <person name="Spatafora J."/>
            <person name="Veneault-Fourrey C."/>
            <person name="Henrissat B."/>
            <person name="Grigoriev I."/>
            <person name="Martin F."/>
            <person name="Perotto S."/>
        </authorList>
    </citation>
    <scope>NUCLEOTIDE SEQUENCE [LARGE SCALE GENOMIC DNA]</scope>
    <source>
        <strain evidence="17 18">E</strain>
    </source>
</reference>
<dbReference type="STRING" id="1095630.A0A2J6SIP2"/>
<evidence type="ECO:0000256" key="4">
    <source>
        <dbReference type="ARBA" id="ARBA00013948"/>
    </source>
</evidence>
<organism evidence="17 18">
    <name type="scientific">Hyaloscypha bicolor E</name>
    <dbReference type="NCBI Taxonomy" id="1095630"/>
    <lineage>
        <taxon>Eukaryota</taxon>
        <taxon>Fungi</taxon>
        <taxon>Dikarya</taxon>
        <taxon>Ascomycota</taxon>
        <taxon>Pezizomycotina</taxon>
        <taxon>Leotiomycetes</taxon>
        <taxon>Helotiales</taxon>
        <taxon>Hyaloscyphaceae</taxon>
        <taxon>Hyaloscypha</taxon>
        <taxon>Hyaloscypha bicolor</taxon>
    </lineage>
</organism>
<keyword evidence="10 15" id="KW-0067">ATP-binding</keyword>
<dbReference type="GO" id="GO:0043484">
    <property type="term" value="P:regulation of RNA splicing"/>
    <property type="evidence" value="ECO:0007669"/>
    <property type="project" value="TreeGrafter"/>
</dbReference>
<gene>
    <name evidence="17" type="ORF">K444DRAFT_657528</name>
</gene>
<evidence type="ECO:0000259" key="16">
    <source>
        <dbReference type="PROSITE" id="PS50011"/>
    </source>
</evidence>
<protein>
    <recommendedName>
        <fullName evidence="5">EKC/KEOPS complex subunit BUD32</fullName>
        <ecNumber evidence="3">2.7.11.1</ecNumber>
    </recommendedName>
    <alternativeName>
        <fullName evidence="11 12">Atypical Serine/threonine protein kinase BUD32</fullName>
    </alternativeName>
    <alternativeName>
        <fullName evidence="4">EKC/KEOPS complex subunit bud32</fullName>
    </alternativeName>
</protein>
<evidence type="ECO:0000256" key="11">
    <source>
        <dbReference type="ARBA" id="ARBA00030980"/>
    </source>
</evidence>
<keyword evidence="6" id="KW-0723">Serine/threonine-protein kinase</keyword>
<proteinExistence type="predicted"/>
<dbReference type="EMBL" id="KZ613913">
    <property type="protein sequence ID" value="PMD50638.1"/>
    <property type="molecule type" value="Genomic_DNA"/>
</dbReference>
<evidence type="ECO:0000256" key="2">
    <source>
        <dbReference type="ARBA" id="ARBA00011534"/>
    </source>
</evidence>
<evidence type="ECO:0000256" key="13">
    <source>
        <dbReference type="ARBA" id="ARBA00047899"/>
    </source>
</evidence>
<dbReference type="EC" id="2.7.11.1" evidence="3"/>
<dbReference type="InterPro" id="IPR011009">
    <property type="entry name" value="Kinase-like_dom_sf"/>
</dbReference>
<dbReference type="GO" id="GO:0004674">
    <property type="term" value="F:protein serine/threonine kinase activity"/>
    <property type="evidence" value="ECO:0007669"/>
    <property type="project" value="UniProtKB-KW"/>
</dbReference>
<dbReference type="Gene3D" id="1.10.510.10">
    <property type="entry name" value="Transferase(Phosphotransferase) domain 1"/>
    <property type="match status" value="1"/>
</dbReference>
<comment type="function">
    <text evidence="1">Component of the EKC/KEOPS complex that is required for the formation of a threonylcarbamoyl group on adenosine at position 37 (t(6)A37) in tRNAs that read codons beginning with adenine. The complex is probably involved in the transfer of the threonylcarbamoyl moiety of threonylcarbamoyl-AMP (TC-AMP) to the N6 group of A37. BUD32 has ATPase activity in the context of the EKC/KEOPS complex and likely plays a supporting role to the catalytic subunit KAE1. The EKC/KEOPS complex also promotes both telomere uncapping and telomere elongation. The complex is required for efficient recruitment of transcriptional coactivators.</text>
</comment>
<dbReference type="Pfam" id="PF00069">
    <property type="entry name" value="Pkinase"/>
    <property type="match status" value="1"/>
</dbReference>
<dbReference type="AlphaFoldDB" id="A0A2J6SIP2"/>
<dbReference type="PANTHER" id="PTHR45646">
    <property type="entry name" value="SERINE/THREONINE-PROTEIN KINASE DOA-RELATED"/>
    <property type="match status" value="1"/>
</dbReference>
<evidence type="ECO:0000313" key="17">
    <source>
        <dbReference type="EMBL" id="PMD50638.1"/>
    </source>
</evidence>
<feature type="domain" description="Protein kinase" evidence="16">
    <location>
        <begin position="53"/>
        <end position="451"/>
    </location>
</feature>
<dbReference type="GO" id="GO:0005634">
    <property type="term" value="C:nucleus"/>
    <property type="evidence" value="ECO:0007669"/>
    <property type="project" value="TreeGrafter"/>
</dbReference>
<evidence type="ECO:0000256" key="6">
    <source>
        <dbReference type="ARBA" id="ARBA00022527"/>
    </source>
</evidence>
<comment type="catalytic activity">
    <reaction evidence="13">
        <text>L-threonyl-[protein] + ATP = O-phospho-L-threonyl-[protein] + ADP + H(+)</text>
        <dbReference type="Rhea" id="RHEA:46608"/>
        <dbReference type="Rhea" id="RHEA-COMP:11060"/>
        <dbReference type="Rhea" id="RHEA-COMP:11605"/>
        <dbReference type="ChEBI" id="CHEBI:15378"/>
        <dbReference type="ChEBI" id="CHEBI:30013"/>
        <dbReference type="ChEBI" id="CHEBI:30616"/>
        <dbReference type="ChEBI" id="CHEBI:61977"/>
        <dbReference type="ChEBI" id="CHEBI:456216"/>
        <dbReference type="EC" id="2.7.11.1"/>
    </reaction>
</comment>
<keyword evidence="8 15" id="KW-0547">Nucleotide-binding</keyword>
<evidence type="ECO:0000256" key="10">
    <source>
        <dbReference type="ARBA" id="ARBA00022840"/>
    </source>
</evidence>
<evidence type="ECO:0000256" key="7">
    <source>
        <dbReference type="ARBA" id="ARBA00022679"/>
    </source>
</evidence>
<name>A0A2J6SIP2_9HELO</name>
<evidence type="ECO:0000256" key="15">
    <source>
        <dbReference type="PROSITE-ProRule" id="PRU10141"/>
    </source>
</evidence>
<comment type="subunit">
    <text evidence="2">Component of the EKC/KEOPS complex composed of at least BUD32, CGI121, GON7, KAE1 and PCC1; the whole complex dimerizes.</text>
</comment>
<dbReference type="PANTHER" id="PTHR45646:SF11">
    <property type="entry name" value="SERINE_THREONINE-PROTEIN KINASE DOA"/>
    <property type="match status" value="1"/>
</dbReference>
<evidence type="ECO:0000256" key="1">
    <source>
        <dbReference type="ARBA" id="ARBA00003747"/>
    </source>
</evidence>
<dbReference type="SUPFAM" id="SSF56112">
    <property type="entry name" value="Protein kinase-like (PK-like)"/>
    <property type="match status" value="1"/>
</dbReference>
<dbReference type="GO" id="GO:0005524">
    <property type="term" value="F:ATP binding"/>
    <property type="evidence" value="ECO:0007669"/>
    <property type="project" value="UniProtKB-UniRule"/>
</dbReference>
<dbReference type="Proteomes" id="UP000235371">
    <property type="component" value="Unassembled WGS sequence"/>
</dbReference>
<keyword evidence="7" id="KW-0808">Transferase</keyword>
<dbReference type="RefSeq" id="XP_024727542.1">
    <property type="nucleotide sequence ID" value="XM_024886167.1"/>
</dbReference>
<evidence type="ECO:0000256" key="12">
    <source>
        <dbReference type="ARBA" id="ARBA00033194"/>
    </source>
</evidence>
<dbReference type="SMART" id="SM00220">
    <property type="entry name" value="S_TKc"/>
    <property type="match status" value="1"/>
</dbReference>
<comment type="catalytic activity">
    <reaction evidence="14">
        <text>L-seryl-[protein] + ATP = O-phospho-L-seryl-[protein] + ADP + H(+)</text>
        <dbReference type="Rhea" id="RHEA:17989"/>
        <dbReference type="Rhea" id="RHEA-COMP:9863"/>
        <dbReference type="Rhea" id="RHEA-COMP:11604"/>
        <dbReference type="ChEBI" id="CHEBI:15378"/>
        <dbReference type="ChEBI" id="CHEBI:29999"/>
        <dbReference type="ChEBI" id="CHEBI:30616"/>
        <dbReference type="ChEBI" id="CHEBI:83421"/>
        <dbReference type="ChEBI" id="CHEBI:456216"/>
        <dbReference type="EC" id="2.7.11.1"/>
    </reaction>
</comment>
<dbReference type="PROSITE" id="PS00107">
    <property type="entry name" value="PROTEIN_KINASE_ATP"/>
    <property type="match status" value="1"/>
</dbReference>
<dbReference type="PROSITE" id="PS50011">
    <property type="entry name" value="PROTEIN_KINASE_DOM"/>
    <property type="match status" value="1"/>
</dbReference>
<dbReference type="GeneID" id="36594244"/>
<dbReference type="PROSITE" id="PS00109">
    <property type="entry name" value="PROTEIN_KINASE_TYR"/>
    <property type="match status" value="1"/>
</dbReference>
<dbReference type="OrthoDB" id="5979581at2759"/>
<keyword evidence="18" id="KW-1185">Reference proteome</keyword>
<dbReference type="InterPro" id="IPR008266">
    <property type="entry name" value="Tyr_kinase_AS"/>
</dbReference>
<evidence type="ECO:0000256" key="14">
    <source>
        <dbReference type="ARBA" id="ARBA00048679"/>
    </source>
</evidence>
<evidence type="ECO:0000256" key="9">
    <source>
        <dbReference type="ARBA" id="ARBA00022777"/>
    </source>
</evidence>
<evidence type="ECO:0000256" key="5">
    <source>
        <dbReference type="ARBA" id="ARBA00019973"/>
    </source>
</evidence>
<accession>A0A2J6SIP2</accession>
<feature type="binding site" evidence="15">
    <location>
        <position position="82"/>
    </location>
    <ligand>
        <name>ATP</name>
        <dbReference type="ChEBI" id="CHEBI:30616"/>
    </ligand>
</feature>
<evidence type="ECO:0000256" key="3">
    <source>
        <dbReference type="ARBA" id="ARBA00012513"/>
    </source>
</evidence>
<dbReference type="InterPro" id="IPR000719">
    <property type="entry name" value="Prot_kinase_dom"/>
</dbReference>
<sequence>MSPRQYEDDDAESLPDSRFLLPQLRDADTEDVEKYQRGGLHPVHLGDIYDGRYRVVHKLGAGGFSTVWLARDDTEHRWVALKIVVADYSTSVSTKSQLSCHAASRCASDAVFGFVLERRHFTLDGPNGRYLCLVLPVLGPSASDLSKGIYSRITPSLSRRASYQATRSLADLHAQGLCHGDVTTANILFGLLNIDRYTESDVYRLFGAPETAPLETESGETPGPEAPKYIVKSLNFLSSIESVISQDVRLIDFHQSFLISLPPEQMLGTPAEFLAPEVAVGLKASPASDVWALRCSIFRVRSGEGPFSGFEVTSPVDLLRIVIQTLGEMPSSWGDTLFDYYGQPTKEPTKGSPLEPVVETGRVRLEDRVWKEDKKKPYPPCLSDTIRKPTATKINNSYIDGYSYETDELLEALPKISENEAALLYDLLSKIFVYDAQKRPSAREVLSHPWFHMGEL</sequence>
<dbReference type="InterPro" id="IPR017441">
    <property type="entry name" value="Protein_kinase_ATP_BS"/>
</dbReference>